<sequence>MLRLLNRWPIWPKPASTKLVPPSMVVSLPEPNRRNQRMENTRKTRRSRSKVLSLWYPPKTERITGEEKSEGRDILNVNPFIFSVHCMNRDHGWVPLVEEMKKEGLGARVHGWWPENRKEKRESPAAPLMCQEEEKKKEKVRGFSGNFWAIPIQFESVWSKSTV</sequence>
<evidence type="ECO:0000313" key="2">
    <source>
        <dbReference type="Proteomes" id="UP000027138"/>
    </source>
</evidence>
<accession>A0A067JNL1</accession>
<dbReference type="EMBL" id="KK915123">
    <property type="protein sequence ID" value="KDP24393.1"/>
    <property type="molecule type" value="Genomic_DNA"/>
</dbReference>
<protein>
    <submittedName>
        <fullName evidence="1">Uncharacterized protein</fullName>
    </submittedName>
</protein>
<name>A0A067JNL1_JATCU</name>
<reference evidence="1 2" key="1">
    <citation type="journal article" date="2014" name="PLoS ONE">
        <title>Global Analysis of Gene Expression Profiles in Physic Nut (Jatropha curcas L.) Seedlings Exposed to Salt Stress.</title>
        <authorList>
            <person name="Zhang L."/>
            <person name="Zhang C."/>
            <person name="Wu P."/>
            <person name="Chen Y."/>
            <person name="Li M."/>
            <person name="Jiang H."/>
            <person name="Wu G."/>
        </authorList>
    </citation>
    <scope>NUCLEOTIDE SEQUENCE [LARGE SCALE GENOMIC DNA]</scope>
    <source>
        <strain evidence="2">cv. GZQX0401</strain>
        <tissue evidence="1">Young leaves</tissue>
    </source>
</reference>
<dbReference type="AlphaFoldDB" id="A0A067JNL1"/>
<dbReference type="Proteomes" id="UP000027138">
    <property type="component" value="Unassembled WGS sequence"/>
</dbReference>
<gene>
    <name evidence="1" type="ORF">JCGZ_26599</name>
</gene>
<organism evidence="1 2">
    <name type="scientific">Jatropha curcas</name>
    <name type="common">Barbados nut</name>
    <dbReference type="NCBI Taxonomy" id="180498"/>
    <lineage>
        <taxon>Eukaryota</taxon>
        <taxon>Viridiplantae</taxon>
        <taxon>Streptophyta</taxon>
        <taxon>Embryophyta</taxon>
        <taxon>Tracheophyta</taxon>
        <taxon>Spermatophyta</taxon>
        <taxon>Magnoliopsida</taxon>
        <taxon>eudicotyledons</taxon>
        <taxon>Gunneridae</taxon>
        <taxon>Pentapetalae</taxon>
        <taxon>rosids</taxon>
        <taxon>fabids</taxon>
        <taxon>Malpighiales</taxon>
        <taxon>Euphorbiaceae</taxon>
        <taxon>Crotonoideae</taxon>
        <taxon>Jatropheae</taxon>
        <taxon>Jatropha</taxon>
    </lineage>
</organism>
<keyword evidence="2" id="KW-1185">Reference proteome</keyword>
<proteinExistence type="predicted"/>
<evidence type="ECO:0000313" key="1">
    <source>
        <dbReference type="EMBL" id="KDP24393.1"/>
    </source>
</evidence>